<dbReference type="AlphaFoldDB" id="A0A8X7BMC9"/>
<reference evidence="1" key="1">
    <citation type="submission" date="2020-08" db="EMBL/GenBank/DDBJ databases">
        <title>Multicomponent nature underlies the extraordinary mechanical properties of spider dragline silk.</title>
        <authorList>
            <person name="Kono N."/>
            <person name="Nakamura H."/>
            <person name="Mori M."/>
            <person name="Yoshida Y."/>
            <person name="Ohtoshi R."/>
            <person name="Malay A.D."/>
            <person name="Moran D.A.P."/>
            <person name="Tomita M."/>
            <person name="Numata K."/>
            <person name="Arakawa K."/>
        </authorList>
    </citation>
    <scope>NUCLEOTIDE SEQUENCE</scope>
</reference>
<name>A0A8X7BMC9_TRICX</name>
<dbReference type="EMBL" id="BMAU01021436">
    <property type="protein sequence ID" value="GFY36408.1"/>
    <property type="molecule type" value="Genomic_DNA"/>
</dbReference>
<evidence type="ECO:0000313" key="1">
    <source>
        <dbReference type="EMBL" id="GFY36408.1"/>
    </source>
</evidence>
<proteinExistence type="predicted"/>
<accession>A0A8X7BMC9</accession>
<protein>
    <submittedName>
        <fullName evidence="1">Uncharacterized protein</fullName>
    </submittedName>
</protein>
<comment type="caution">
    <text evidence="1">The sequence shown here is derived from an EMBL/GenBank/DDBJ whole genome shotgun (WGS) entry which is preliminary data.</text>
</comment>
<sequence length="78" mass="9082">MLSLYILVLPETNPLSDVADPSSPERERERNVTAYIPSWCHWREAVEILHGAQYDPPVHIYLFVWQSLDSDQCNIVEQ</sequence>
<keyword evidence="2" id="KW-1185">Reference proteome</keyword>
<evidence type="ECO:0000313" key="2">
    <source>
        <dbReference type="Proteomes" id="UP000887159"/>
    </source>
</evidence>
<organism evidence="1 2">
    <name type="scientific">Trichonephila clavipes</name>
    <name type="common">Golden silk orbweaver</name>
    <name type="synonym">Nephila clavipes</name>
    <dbReference type="NCBI Taxonomy" id="2585209"/>
    <lineage>
        <taxon>Eukaryota</taxon>
        <taxon>Metazoa</taxon>
        <taxon>Ecdysozoa</taxon>
        <taxon>Arthropoda</taxon>
        <taxon>Chelicerata</taxon>
        <taxon>Arachnida</taxon>
        <taxon>Araneae</taxon>
        <taxon>Araneomorphae</taxon>
        <taxon>Entelegynae</taxon>
        <taxon>Araneoidea</taxon>
        <taxon>Nephilidae</taxon>
        <taxon>Trichonephila</taxon>
    </lineage>
</organism>
<dbReference type="Proteomes" id="UP000887159">
    <property type="component" value="Unassembled WGS sequence"/>
</dbReference>
<gene>
    <name evidence="1" type="ORF">TNCV_3451111</name>
</gene>